<comment type="caution">
    <text evidence="1">The sequence shown here is derived from an EMBL/GenBank/DDBJ whole genome shotgun (WGS) entry which is preliminary data.</text>
</comment>
<evidence type="ECO:0000313" key="2">
    <source>
        <dbReference type="Proteomes" id="UP000276133"/>
    </source>
</evidence>
<evidence type="ECO:0000313" key="1">
    <source>
        <dbReference type="EMBL" id="RNA05312.1"/>
    </source>
</evidence>
<reference evidence="1 2" key="1">
    <citation type="journal article" date="2018" name="Sci. Rep.">
        <title>Genomic signatures of local adaptation to the degree of environmental predictability in rotifers.</title>
        <authorList>
            <person name="Franch-Gras L."/>
            <person name="Hahn C."/>
            <person name="Garcia-Roger E.M."/>
            <person name="Carmona M.J."/>
            <person name="Serra M."/>
            <person name="Gomez A."/>
        </authorList>
    </citation>
    <scope>NUCLEOTIDE SEQUENCE [LARGE SCALE GENOMIC DNA]</scope>
    <source>
        <strain evidence="1">HYR1</strain>
    </source>
</reference>
<gene>
    <name evidence="1" type="ORF">BpHYR1_035705</name>
</gene>
<organism evidence="1 2">
    <name type="scientific">Brachionus plicatilis</name>
    <name type="common">Marine rotifer</name>
    <name type="synonym">Brachionus muelleri</name>
    <dbReference type="NCBI Taxonomy" id="10195"/>
    <lineage>
        <taxon>Eukaryota</taxon>
        <taxon>Metazoa</taxon>
        <taxon>Spiralia</taxon>
        <taxon>Gnathifera</taxon>
        <taxon>Rotifera</taxon>
        <taxon>Eurotatoria</taxon>
        <taxon>Monogononta</taxon>
        <taxon>Pseudotrocha</taxon>
        <taxon>Ploima</taxon>
        <taxon>Brachionidae</taxon>
        <taxon>Brachionus</taxon>
    </lineage>
</organism>
<dbReference type="EMBL" id="REGN01007778">
    <property type="protein sequence ID" value="RNA05312.1"/>
    <property type="molecule type" value="Genomic_DNA"/>
</dbReference>
<dbReference type="Proteomes" id="UP000276133">
    <property type="component" value="Unassembled WGS sequence"/>
</dbReference>
<accession>A0A3M7Q288</accession>
<dbReference type="AlphaFoldDB" id="A0A3M7Q288"/>
<name>A0A3M7Q288_BRAPC</name>
<proteinExistence type="predicted"/>
<protein>
    <submittedName>
        <fullName evidence="1">Uncharacterized protein</fullName>
    </submittedName>
</protein>
<keyword evidence="2" id="KW-1185">Reference proteome</keyword>
<sequence>MDKMKNIKCIYRSKPHRQKTVVNNENYRLYEIEFERMDIKQFTICLTILTLYFNNDYYN</sequence>